<dbReference type="AlphaFoldDB" id="A0A6C0GFQ5"/>
<dbReference type="KEGG" id="rhoz:GXP67_08505"/>
<dbReference type="Pfam" id="PF03992">
    <property type="entry name" value="ABM"/>
    <property type="match status" value="1"/>
</dbReference>
<proteinExistence type="predicted"/>
<keyword evidence="2" id="KW-0503">Monooxygenase</keyword>
<sequence length="94" mass="11065">MLIRIVRMHFQPDQVEAFLMIFEQSKSVICSFPGCLSVELLQDASDSSVYYTHSQWIDEEALEYYRQSLFFKETWAKTKILFANKAQAFSLKKL</sequence>
<dbReference type="Proteomes" id="UP000480178">
    <property type="component" value="Chromosome"/>
</dbReference>
<feature type="domain" description="ABM" evidence="1">
    <location>
        <begin position="2"/>
        <end position="91"/>
    </location>
</feature>
<evidence type="ECO:0000313" key="3">
    <source>
        <dbReference type="Proteomes" id="UP000480178"/>
    </source>
</evidence>
<organism evidence="2 3">
    <name type="scientific">Rhodocytophaga rosea</name>
    <dbReference type="NCBI Taxonomy" id="2704465"/>
    <lineage>
        <taxon>Bacteria</taxon>
        <taxon>Pseudomonadati</taxon>
        <taxon>Bacteroidota</taxon>
        <taxon>Cytophagia</taxon>
        <taxon>Cytophagales</taxon>
        <taxon>Rhodocytophagaceae</taxon>
        <taxon>Rhodocytophaga</taxon>
    </lineage>
</organism>
<name>A0A6C0GFQ5_9BACT</name>
<keyword evidence="3" id="KW-1185">Reference proteome</keyword>
<dbReference type="RefSeq" id="WP_162442748.1">
    <property type="nucleotide sequence ID" value="NZ_CP048222.1"/>
</dbReference>
<dbReference type="PROSITE" id="PS51725">
    <property type="entry name" value="ABM"/>
    <property type="match status" value="1"/>
</dbReference>
<reference evidence="2 3" key="1">
    <citation type="submission" date="2020-01" db="EMBL/GenBank/DDBJ databases">
        <authorList>
            <person name="Kim M.K."/>
        </authorList>
    </citation>
    <scope>NUCLEOTIDE SEQUENCE [LARGE SCALE GENOMIC DNA]</scope>
    <source>
        <strain evidence="2 3">172606-1</strain>
    </source>
</reference>
<protein>
    <submittedName>
        <fullName evidence="2">Antibiotic biosynthesis monooxygenase</fullName>
    </submittedName>
</protein>
<dbReference type="SUPFAM" id="SSF54909">
    <property type="entry name" value="Dimeric alpha+beta barrel"/>
    <property type="match status" value="1"/>
</dbReference>
<dbReference type="EMBL" id="CP048222">
    <property type="protein sequence ID" value="QHT66695.1"/>
    <property type="molecule type" value="Genomic_DNA"/>
</dbReference>
<evidence type="ECO:0000259" key="1">
    <source>
        <dbReference type="PROSITE" id="PS51725"/>
    </source>
</evidence>
<dbReference type="InterPro" id="IPR007138">
    <property type="entry name" value="ABM_dom"/>
</dbReference>
<gene>
    <name evidence="2" type="ORF">GXP67_08505</name>
</gene>
<accession>A0A6C0GFQ5</accession>
<evidence type="ECO:0000313" key="2">
    <source>
        <dbReference type="EMBL" id="QHT66695.1"/>
    </source>
</evidence>
<dbReference type="GO" id="GO:0004497">
    <property type="term" value="F:monooxygenase activity"/>
    <property type="evidence" value="ECO:0007669"/>
    <property type="project" value="UniProtKB-KW"/>
</dbReference>
<keyword evidence="2" id="KW-0560">Oxidoreductase</keyword>
<dbReference type="InterPro" id="IPR011008">
    <property type="entry name" value="Dimeric_a/b-barrel"/>
</dbReference>
<dbReference type="Gene3D" id="3.30.70.100">
    <property type="match status" value="1"/>
</dbReference>